<keyword evidence="2" id="KW-1185">Reference proteome</keyword>
<dbReference type="EMBL" id="QTSX02004363">
    <property type="protein sequence ID" value="KAJ9065275.1"/>
    <property type="molecule type" value="Genomic_DNA"/>
</dbReference>
<gene>
    <name evidence="1" type="ORF">DSO57_1021336</name>
</gene>
<name>A0ACC2SSD7_9FUNG</name>
<protein>
    <submittedName>
        <fullName evidence="1">Uncharacterized protein</fullName>
    </submittedName>
</protein>
<evidence type="ECO:0000313" key="1">
    <source>
        <dbReference type="EMBL" id="KAJ9065275.1"/>
    </source>
</evidence>
<dbReference type="Proteomes" id="UP001165960">
    <property type="component" value="Unassembled WGS sequence"/>
</dbReference>
<accession>A0ACC2SSD7</accession>
<organism evidence="1 2">
    <name type="scientific">Entomophthora muscae</name>
    <dbReference type="NCBI Taxonomy" id="34485"/>
    <lineage>
        <taxon>Eukaryota</taxon>
        <taxon>Fungi</taxon>
        <taxon>Fungi incertae sedis</taxon>
        <taxon>Zoopagomycota</taxon>
        <taxon>Entomophthoromycotina</taxon>
        <taxon>Entomophthoromycetes</taxon>
        <taxon>Entomophthorales</taxon>
        <taxon>Entomophthoraceae</taxon>
        <taxon>Entomophthora</taxon>
    </lineage>
</organism>
<reference evidence="1" key="1">
    <citation type="submission" date="2022-04" db="EMBL/GenBank/DDBJ databases">
        <title>Genome of the entomopathogenic fungus Entomophthora muscae.</title>
        <authorList>
            <person name="Elya C."/>
            <person name="Lovett B.R."/>
            <person name="Lee E."/>
            <person name="Macias A.M."/>
            <person name="Hajek A.E."/>
            <person name="De Bivort B.L."/>
            <person name="Kasson M.T."/>
            <person name="De Fine Licht H.H."/>
            <person name="Stajich J.E."/>
        </authorList>
    </citation>
    <scope>NUCLEOTIDE SEQUENCE</scope>
    <source>
        <strain evidence="1">Berkeley</strain>
    </source>
</reference>
<comment type="caution">
    <text evidence="1">The sequence shown here is derived from an EMBL/GenBank/DDBJ whole genome shotgun (WGS) entry which is preliminary data.</text>
</comment>
<evidence type="ECO:0000313" key="2">
    <source>
        <dbReference type="Proteomes" id="UP001165960"/>
    </source>
</evidence>
<proteinExistence type="predicted"/>
<sequence length="1166" mass="132248">MSSNHSTRRTWPHQRSDRHANGRQERAAPRSFIISNLPPLVTLADLRDFFNKFGDLQSINLLTDRHTNDLVGKANITFRRAPAQDFIHSRHFMQNYLLKVHEVREEEIMEAQLVSNTDDGSFPLKTLMMGAFMPQKTFVSECEIRCQRRPNNSPRITINFDKYRTHIFFNYMEHSFKVLLSLQSIGKKIALQRVGDDYFLTIHLRRAPKFWRKVEDVPKSSSLTWKSSGTWNRVTTIVPEATANRSTTVSSPLTPYSPGVRDINLGSWPVWRLLISFNSPGQADDFKRILQSFHFHNLVNLPIQHLTINVVNALGLPAPLALPPSLPFEVAYALESVLSLNYLYRRALTAEFLELVRSAPSHRVSKIVEKIWSEEETVLDPYAYFAAELDQPSVLNPRTELPLHSARMRKVIVTPTRVCVLPPVLETTNRIIRHFNSVQDRFLRVVFADEDLQPMHSNSDENHHLLKRIFNVMRMGLCIAGRDYSFLAFSSSQLREHSCWFFADCDEVKVIDIHKWMGDFSSIHNVAKYAARMGLCFSSSRDAAKLRVEDLQEIPDIERNGFCFTDGVGKISQTLLNNIAHELELPTVPSAIQFRMGGYKGMLAACPTLRDGQVQLRPSQRKFSSEHATLEVLRPAAFSTSHLNRQIITLLNSLGVPGEVFIVMQREMMMELKQMQNDAATASSALMKYSDEYGVSAGLIQLLESGFFTSRDNHVKNCLRLFFTYVLVELKTKARIQVPKGTLLLGVADELGVLKENEIFVQCTDPEHPNILTIVQGDCVVTRNPCFHPGDIRVVRAVDVPGLRHLTNVVVFPTVGARDIPSQCGGGDLDGDEFTVIWDQRLIPPNRNQEAMSYAGAKPKYVEQVSIDDIKRFFVDYIMNDCLGQIANAHLVRADISITGAMDPDCLTLAHLHSKAVDFPKTGVPAELEKELRASKFPDFMRKLDKPSYISEKCLGFLFRSLELTSFLPLEKNCDPRLLIEGYEEFALSAASLKLDYDAAISSLMNQYGIENELEIVTGYLLGHREMVKKSSFQVRRLVMSSMDEIRKKFRKEFESEFSKEGRLMLTAGTHKRMRQKASAWYFVSYDPDILKETKSSFNSFAWIVSDLLAEILAPQCKPEVANMTTRFNNIARQTPSKAAQGPPADTTTGCTNIAELEDVLTNLFL</sequence>